<sequence>MEARLMSHIAVLSGQYHLSISKIHRLLRESYSSYFSTEPISEAQGRVSTMLRPLHQVLGDHVKQSAVIHIDEILHQRNGEAATCWVWLLNGSNTVYQKIRAYCNAETAKSLPGEASLCVIITAQCAIYDWLEPSLHQFCWAYVTRNLQQMADYSGDGFHWYSRMARLRKSLVVWLKKVNRDRHHDIQAGVPIFSNTKPAYGYFLIITMYR</sequence>
<comment type="caution">
    <text evidence="2">The sequence shown here is derived from an EMBL/GenBank/DDBJ whole genome shotgun (WGS) entry which is preliminary data.</text>
</comment>
<gene>
    <name evidence="2" type="ORF">C6H66_18855</name>
</gene>
<organism evidence="2 3">
    <name type="scientific">Photorhabdus hindustanensis</name>
    <dbReference type="NCBI Taxonomy" id="2918802"/>
    <lineage>
        <taxon>Bacteria</taxon>
        <taxon>Pseudomonadati</taxon>
        <taxon>Pseudomonadota</taxon>
        <taxon>Gammaproteobacteria</taxon>
        <taxon>Enterobacterales</taxon>
        <taxon>Morganellaceae</taxon>
        <taxon>Photorhabdus</taxon>
    </lineage>
</organism>
<proteinExistence type="predicted"/>
<dbReference type="Proteomes" id="UP000239550">
    <property type="component" value="Unassembled WGS sequence"/>
</dbReference>
<accession>A0A2S8PWW6</accession>
<dbReference type="InterPro" id="IPR004291">
    <property type="entry name" value="Transposase_IS66_central"/>
</dbReference>
<dbReference type="AlphaFoldDB" id="A0A2S8PWW6"/>
<evidence type="ECO:0000313" key="2">
    <source>
        <dbReference type="EMBL" id="PQQ23521.1"/>
    </source>
</evidence>
<name>A0A2S8PWW6_9GAMM</name>
<dbReference type="Pfam" id="PF03050">
    <property type="entry name" value="DDE_Tnp_IS66"/>
    <property type="match status" value="1"/>
</dbReference>
<reference evidence="2 3" key="1">
    <citation type="submission" date="2018-02" db="EMBL/GenBank/DDBJ databases">
        <title>Five New Genomes of Indian Photorhabdus Isolates TSA.</title>
        <authorList>
            <person name="Dubay B."/>
            <person name="Somvanshi V.S."/>
        </authorList>
    </citation>
    <scope>NUCLEOTIDE SEQUENCE [LARGE SCALE GENOMIC DNA]</scope>
    <source>
        <strain evidence="2 3">H1</strain>
    </source>
</reference>
<keyword evidence="3" id="KW-1185">Reference proteome</keyword>
<feature type="domain" description="Transposase IS66 central" evidence="1">
    <location>
        <begin position="2"/>
        <end position="169"/>
    </location>
</feature>
<protein>
    <recommendedName>
        <fullName evidence="1">Transposase IS66 central domain-containing protein</fullName>
    </recommendedName>
</protein>
<evidence type="ECO:0000259" key="1">
    <source>
        <dbReference type="Pfam" id="PF03050"/>
    </source>
</evidence>
<evidence type="ECO:0000313" key="3">
    <source>
        <dbReference type="Proteomes" id="UP000239550"/>
    </source>
</evidence>
<dbReference type="EMBL" id="PUWT01000055">
    <property type="protein sequence ID" value="PQQ23521.1"/>
    <property type="molecule type" value="Genomic_DNA"/>
</dbReference>